<gene>
    <name evidence="2" type="ORF">LTR69_006597</name>
</gene>
<dbReference type="PANTHER" id="PTHR42047">
    <property type="entry name" value="PROTEIN, PUTATIVE (AFU_ORTHOLOGUE AFUA_6G03560)-RELATED"/>
    <property type="match status" value="1"/>
</dbReference>
<feature type="chain" id="PRO_5045986649" description="Ubiquitin 3 binding protein But2 C-terminal domain-containing protein" evidence="1">
    <location>
        <begin position="19"/>
        <end position="211"/>
    </location>
</feature>
<name>A0ABR0J9A9_9EURO</name>
<evidence type="ECO:0000256" key="1">
    <source>
        <dbReference type="SAM" id="SignalP"/>
    </source>
</evidence>
<dbReference type="Proteomes" id="UP001345691">
    <property type="component" value="Unassembled WGS sequence"/>
</dbReference>
<evidence type="ECO:0000313" key="2">
    <source>
        <dbReference type="EMBL" id="KAK5059307.1"/>
    </source>
</evidence>
<keyword evidence="1" id="KW-0732">Signal</keyword>
<dbReference type="EMBL" id="JAVRRF010000013">
    <property type="protein sequence ID" value="KAK5059307.1"/>
    <property type="molecule type" value="Genomic_DNA"/>
</dbReference>
<organism evidence="2 3">
    <name type="scientific">Exophiala sideris</name>
    <dbReference type="NCBI Taxonomy" id="1016849"/>
    <lineage>
        <taxon>Eukaryota</taxon>
        <taxon>Fungi</taxon>
        <taxon>Dikarya</taxon>
        <taxon>Ascomycota</taxon>
        <taxon>Pezizomycotina</taxon>
        <taxon>Eurotiomycetes</taxon>
        <taxon>Chaetothyriomycetidae</taxon>
        <taxon>Chaetothyriales</taxon>
        <taxon>Herpotrichiellaceae</taxon>
        <taxon>Exophiala</taxon>
    </lineage>
</organism>
<evidence type="ECO:0008006" key="4">
    <source>
        <dbReference type="Google" id="ProtNLM"/>
    </source>
</evidence>
<keyword evidence="3" id="KW-1185">Reference proteome</keyword>
<dbReference type="InterPro" id="IPR052820">
    <property type="entry name" value="PhiA_domain"/>
</dbReference>
<reference evidence="2 3" key="1">
    <citation type="submission" date="2023-08" db="EMBL/GenBank/DDBJ databases">
        <title>Black Yeasts Isolated from many extreme environments.</title>
        <authorList>
            <person name="Coleine C."/>
            <person name="Stajich J.E."/>
            <person name="Selbmann L."/>
        </authorList>
    </citation>
    <scope>NUCLEOTIDE SEQUENCE [LARGE SCALE GENOMIC DNA]</scope>
    <source>
        <strain evidence="2 3">CCFEE 6328</strain>
    </source>
</reference>
<accession>A0ABR0J9A9</accession>
<feature type="signal peptide" evidence="1">
    <location>
        <begin position="1"/>
        <end position="18"/>
    </location>
</feature>
<sequence length="211" mass="21682">MQIKTAVIAALPALGALAVPTGSSGNNPDATFPAVYGLIVGEDIQPFHFESINANANKFWINLPQTATSCPYTGTDQADFCPPGNETAFIGSGSLAASVPGGQQIYVDTTGALMYTTAHTHVIPSGAVSYPFTYTLPGGAQYGSVSTRAFGADGFMACPTHGSIAYQVFASFPEAQVPLGNVNDCVPLAPLAVPYTAGFRGIALALIDTEA</sequence>
<dbReference type="PANTHER" id="PTHR42047:SF1">
    <property type="entry name" value="PROTEIN, PUTATIVE (AFU_ORTHOLOGUE AFUA_6G03560)-RELATED"/>
    <property type="match status" value="1"/>
</dbReference>
<proteinExistence type="predicted"/>
<evidence type="ECO:0000313" key="3">
    <source>
        <dbReference type="Proteomes" id="UP001345691"/>
    </source>
</evidence>
<protein>
    <recommendedName>
        <fullName evidence="4">Ubiquitin 3 binding protein But2 C-terminal domain-containing protein</fullName>
    </recommendedName>
</protein>
<comment type="caution">
    <text evidence="2">The sequence shown here is derived from an EMBL/GenBank/DDBJ whole genome shotgun (WGS) entry which is preliminary data.</text>
</comment>